<gene>
    <name evidence="2" type="ORF">AVDCRST_MAG78-1085</name>
</gene>
<dbReference type="EMBL" id="CADCVB010000082">
    <property type="protein sequence ID" value="CAA9421661.1"/>
    <property type="molecule type" value="Genomic_DNA"/>
</dbReference>
<reference evidence="2" key="1">
    <citation type="submission" date="2020-02" db="EMBL/GenBank/DDBJ databases">
        <authorList>
            <person name="Meier V. D."/>
        </authorList>
    </citation>
    <scope>NUCLEOTIDE SEQUENCE</scope>
    <source>
        <strain evidence="2">AVDCRST_MAG78</strain>
    </source>
</reference>
<organism evidence="2">
    <name type="scientific">uncultured Rubrobacteraceae bacterium</name>
    <dbReference type="NCBI Taxonomy" id="349277"/>
    <lineage>
        <taxon>Bacteria</taxon>
        <taxon>Bacillati</taxon>
        <taxon>Actinomycetota</taxon>
        <taxon>Rubrobacteria</taxon>
        <taxon>Rubrobacterales</taxon>
        <taxon>Rubrobacteraceae</taxon>
        <taxon>environmental samples</taxon>
    </lineage>
</organism>
<feature type="region of interest" description="Disordered" evidence="1">
    <location>
        <begin position="1"/>
        <end position="21"/>
    </location>
</feature>
<name>A0A6J4PQM8_9ACTN</name>
<protein>
    <submittedName>
        <fullName evidence="2">Uncharacterized protein</fullName>
    </submittedName>
</protein>
<evidence type="ECO:0000313" key="2">
    <source>
        <dbReference type="EMBL" id="CAA9421661.1"/>
    </source>
</evidence>
<sequence length="36" mass="3777">MFDKEDAMTSDESGAPTAVPADMLEGLEVVSSFDLA</sequence>
<dbReference type="AlphaFoldDB" id="A0A6J4PQM8"/>
<accession>A0A6J4PQM8</accession>
<evidence type="ECO:0000256" key="1">
    <source>
        <dbReference type="SAM" id="MobiDB-lite"/>
    </source>
</evidence>
<proteinExistence type="predicted"/>